<protein>
    <submittedName>
        <fullName evidence="4">Bromodomain-containing protein</fullName>
    </submittedName>
</protein>
<evidence type="ECO:0000313" key="4">
    <source>
        <dbReference type="EMBL" id="CAH7685974.1"/>
    </source>
</evidence>
<proteinExistence type="predicted"/>
<dbReference type="GO" id="GO:0006357">
    <property type="term" value="P:regulation of transcription by RNA polymerase II"/>
    <property type="evidence" value="ECO:0007669"/>
    <property type="project" value="TreeGrafter"/>
</dbReference>
<keyword evidence="5" id="KW-1185">Reference proteome</keyword>
<evidence type="ECO:0000313" key="5">
    <source>
        <dbReference type="Proteomes" id="UP001153365"/>
    </source>
</evidence>
<dbReference type="GO" id="GO:0006325">
    <property type="term" value="P:chromatin organization"/>
    <property type="evidence" value="ECO:0007669"/>
    <property type="project" value="UniProtKB-ARBA"/>
</dbReference>
<keyword evidence="1 2" id="KW-0103">Bromodomain</keyword>
<dbReference type="InterPro" id="IPR036427">
    <property type="entry name" value="Bromodomain-like_sf"/>
</dbReference>
<dbReference type="SUPFAM" id="SSF47370">
    <property type="entry name" value="Bromodomain"/>
    <property type="match status" value="1"/>
</dbReference>
<dbReference type="InterPro" id="IPR001487">
    <property type="entry name" value="Bromodomain"/>
</dbReference>
<accession>A0AAV0BFQ0</accession>
<dbReference type="Pfam" id="PF00439">
    <property type="entry name" value="Bromodomain"/>
    <property type="match status" value="1"/>
</dbReference>
<dbReference type="AlphaFoldDB" id="A0AAV0BFQ0"/>
<reference evidence="4" key="1">
    <citation type="submission" date="2022-06" db="EMBL/GenBank/DDBJ databases">
        <authorList>
            <consortium name="SYNGENTA / RWTH Aachen University"/>
        </authorList>
    </citation>
    <scope>NUCLEOTIDE SEQUENCE</scope>
</reference>
<name>A0AAV0BFQ0_PHAPC</name>
<dbReference type="InterPro" id="IPR037782">
    <property type="entry name" value="Spt7"/>
</dbReference>
<gene>
    <name evidence="4" type="ORF">PPACK8108_LOCUS20565</name>
</gene>
<dbReference type="Gene3D" id="1.20.920.10">
    <property type="entry name" value="Bromodomain-like"/>
    <property type="match status" value="1"/>
</dbReference>
<dbReference type="PRINTS" id="PR00503">
    <property type="entry name" value="BROMODOMAIN"/>
</dbReference>
<dbReference type="PROSITE" id="PS50014">
    <property type="entry name" value="BROMODOMAIN_2"/>
    <property type="match status" value="1"/>
</dbReference>
<dbReference type="Proteomes" id="UP001153365">
    <property type="component" value="Unassembled WGS sequence"/>
</dbReference>
<dbReference type="EMBL" id="CALTRL010005762">
    <property type="protein sequence ID" value="CAH7685974.1"/>
    <property type="molecule type" value="Genomic_DNA"/>
</dbReference>
<dbReference type="SMART" id="SM00297">
    <property type="entry name" value="BROMO"/>
    <property type="match status" value="1"/>
</dbReference>
<feature type="non-terminal residue" evidence="4">
    <location>
        <position position="1"/>
    </location>
</feature>
<dbReference type="GO" id="GO:0000124">
    <property type="term" value="C:SAGA complex"/>
    <property type="evidence" value="ECO:0007669"/>
    <property type="project" value="InterPro"/>
</dbReference>
<dbReference type="PANTHER" id="PTHR47343:SF1">
    <property type="entry name" value="TRANSCRIPTIONAL ACTIVATOR SPT7"/>
    <property type="match status" value="1"/>
</dbReference>
<dbReference type="GO" id="GO:0005198">
    <property type="term" value="F:structural molecule activity"/>
    <property type="evidence" value="ECO:0007669"/>
    <property type="project" value="TreeGrafter"/>
</dbReference>
<dbReference type="PANTHER" id="PTHR47343">
    <property type="entry name" value="TRANSCRIPTIONAL ACTIVATOR SPT7"/>
    <property type="match status" value="1"/>
</dbReference>
<sequence>FLSCVKNSDVPDYYDIIKHPMDLGTVLKKVKSGAYKTKAAFTEDLKLIWANCLVYNSPIVCQKKIP</sequence>
<evidence type="ECO:0000259" key="3">
    <source>
        <dbReference type="PROSITE" id="PS50014"/>
    </source>
</evidence>
<evidence type="ECO:0000256" key="2">
    <source>
        <dbReference type="PROSITE-ProRule" id="PRU00035"/>
    </source>
</evidence>
<dbReference type="GO" id="GO:0046695">
    <property type="term" value="C:SLIK (SAGA-like) complex"/>
    <property type="evidence" value="ECO:0007669"/>
    <property type="project" value="InterPro"/>
</dbReference>
<organism evidence="4 5">
    <name type="scientific">Phakopsora pachyrhizi</name>
    <name type="common">Asian soybean rust disease fungus</name>
    <dbReference type="NCBI Taxonomy" id="170000"/>
    <lineage>
        <taxon>Eukaryota</taxon>
        <taxon>Fungi</taxon>
        <taxon>Dikarya</taxon>
        <taxon>Basidiomycota</taxon>
        <taxon>Pucciniomycotina</taxon>
        <taxon>Pucciniomycetes</taxon>
        <taxon>Pucciniales</taxon>
        <taxon>Phakopsoraceae</taxon>
        <taxon>Phakopsora</taxon>
    </lineage>
</organism>
<evidence type="ECO:0000256" key="1">
    <source>
        <dbReference type="ARBA" id="ARBA00023117"/>
    </source>
</evidence>
<comment type="caution">
    <text evidence="4">The sequence shown here is derived from an EMBL/GenBank/DDBJ whole genome shotgun (WGS) entry which is preliminary data.</text>
</comment>
<feature type="domain" description="Bromo" evidence="3">
    <location>
        <begin position="1"/>
        <end position="58"/>
    </location>
</feature>